<dbReference type="Proteomes" id="UP001290462">
    <property type="component" value="Unassembled WGS sequence"/>
</dbReference>
<feature type="domain" description="Solute-binding protein family 3/N-terminal" evidence="5">
    <location>
        <begin position="47"/>
        <end position="265"/>
    </location>
</feature>
<comment type="caution">
    <text evidence="6">The sequence shown here is derived from an EMBL/GenBank/DDBJ whole genome shotgun (WGS) entry which is preliminary data.</text>
</comment>
<name>A0AAW9JXM4_CARML</name>
<dbReference type="PANTHER" id="PTHR35936:SF34">
    <property type="entry name" value="ABC TRANSPORTER EXTRACELLULAR-BINDING PROTEIN YCKB-RELATED"/>
    <property type="match status" value="1"/>
</dbReference>
<dbReference type="EMBL" id="JAVBVO010000005">
    <property type="protein sequence ID" value="MDZ5760029.1"/>
    <property type="molecule type" value="Genomic_DNA"/>
</dbReference>
<evidence type="ECO:0000259" key="5">
    <source>
        <dbReference type="SMART" id="SM00062"/>
    </source>
</evidence>
<accession>A0AAW9JXM4</accession>
<evidence type="ECO:0000256" key="1">
    <source>
        <dbReference type="ARBA" id="ARBA00004196"/>
    </source>
</evidence>
<dbReference type="AlphaFoldDB" id="A0AAW9JXM4"/>
<sequence length="270" mass="29727">MKKNKIVWLISFLLVGIFVLIGCGQSEKAADNQENVDSLAAIKKAGTLKVGIEGTFPPFNFHDEKDQLKGFEVELAEAVAKKIGVKAEFVETKWDSLIAGLDVNKYDVVFNNVSVTEERQKKYDFTNPYAYSHATLAVKEDSEIKTLADLKGKKSAQTVSSNYAQDAEKLGAEVVPTDGFAQSIELVLGNRADGTVNDDVTFFYYQKEKPENKIRLIDEAIATSEIAAITNKNNPELTKAIDGALAELKKEGITSKLSITYFGKDITENK</sequence>
<keyword evidence="3" id="KW-0732">Signal</keyword>
<gene>
    <name evidence="6" type="ORF">RAK27_15445</name>
</gene>
<evidence type="ECO:0000313" key="6">
    <source>
        <dbReference type="EMBL" id="MDZ5760029.1"/>
    </source>
</evidence>
<protein>
    <submittedName>
        <fullName evidence="6">Transporter substrate-binding domain-containing protein</fullName>
    </submittedName>
</protein>
<evidence type="ECO:0000256" key="2">
    <source>
        <dbReference type="ARBA" id="ARBA00010333"/>
    </source>
</evidence>
<dbReference type="Pfam" id="PF00497">
    <property type="entry name" value="SBP_bac_3"/>
    <property type="match status" value="1"/>
</dbReference>
<dbReference type="InterPro" id="IPR001638">
    <property type="entry name" value="Solute-binding_3/MltF_N"/>
</dbReference>
<dbReference type="PROSITE" id="PS51257">
    <property type="entry name" value="PROKAR_LIPOPROTEIN"/>
    <property type="match status" value="1"/>
</dbReference>
<organism evidence="6 7">
    <name type="scientific">Carnobacterium maltaromaticum</name>
    <name type="common">Carnobacterium piscicola</name>
    <dbReference type="NCBI Taxonomy" id="2751"/>
    <lineage>
        <taxon>Bacteria</taxon>
        <taxon>Bacillati</taxon>
        <taxon>Bacillota</taxon>
        <taxon>Bacilli</taxon>
        <taxon>Lactobacillales</taxon>
        <taxon>Carnobacteriaceae</taxon>
        <taxon>Carnobacterium</taxon>
    </lineage>
</organism>
<dbReference type="RefSeq" id="WP_081039757.1">
    <property type="nucleotide sequence ID" value="NZ_BJOJ01000034.1"/>
</dbReference>
<evidence type="ECO:0000256" key="4">
    <source>
        <dbReference type="RuleBase" id="RU003744"/>
    </source>
</evidence>
<dbReference type="SMART" id="SM00062">
    <property type="entry name" value="PBPb"/>
    <property type="match status" value="1"/>
</dbReference>
<dbReference type="Gene3D" id="3.40.190.10">
    <property type="entry name" value="Periplasmic binding protein-like II"/>
    <property type="match status" value="2"/>
</dbReference>
<evidence type="ECO:0000313" key="7">
    <source>
        <dbReference type="Proteomes" id="UP001290462"/>
    </source>
</evidence>
<dbReference type="SUPFAM" id="SSF53850">
    <property type="entry name" value="Periplasmic binding protein-like II"/>
    <property type="match status" value="1"/>
</dbReference>
<comment type="subcellular location">
    <subcellularLocation>
        <location evidence="1">Cell envelope</location>
    </subcellularLocation>
</comment>
<dbReference type="InterPro" id="IPR018313">
    <property type="entry name" value="SBP_3_CS"/>
</dbReference>
<comment type="similarity">
    <text evidence="2 4">Belongs to the bacterial solute-binding protein 3 family.</text>
</comment>
<dbReference type="PANTHER" id="PTHR35936">
    <property type="entry name" value="MEMBRANE-BOUND LYTIC MUREIN TRANSGLYCOSYLASE F"/>
    <property type="match status" value="1"/>
</dbReference>
<dbReference type="PROSITE" id="PS01039">
    <property type="entry name" value="SBP_BACTERIAL_3"/>
    <property type="match status" value="1"/>
</dbReference>
<dbReference type="GO" id="GO:0030313">
    <property type="term" value="C:cell envelope"/>
    <property type="evidence" value="ECO:0007669"/>
    <property type="project" value="UniProtKB-SubCell"/>
</dbReference>
<evidence type="ECO:0000256" key="3">
    <source>
        <dbReference type="ARBA" id="ARBA00022729"/>
    </source>
</evidence>
<proteinExistence type="inferred from homology"/>
<reference evidence="6" key="1">
    <citation type="submission" date="2023-08" db="EMBL/GenBank/DDBJ databases">
        <title>Genomic characterization of piscicolin 126 produced by Carnobacterium maltaromaticum CM22 strain isolated from salmon (Salmo salar).</title>
        <authorList>
            <person name="Gonzalez-Gragera E."/>
            <person name="Garcia-Lopez J.D."/>
            <person name="Teso-Perez C."/>
            <person name="Gimenez-Hernandez I."/>
            <person name="Peralta-Sanchez J.M."/>
            <person name="Valdivia E."/>
            <person name="Montalban-Lopez M."/>
            <person name="Martin-Platero A.M."/>
            <person name="Banos A."/>
            <person name="Martinez-Bueno M."/>
        </authorList>
    </citation>
    <scope>NUCLEOTIDE SEQUENCE</scope>
    <source>
        <strain evidence="6">CM22</strain>
    </source>
</reference>